<reference evidence="1" key="1">
    <citation type="journal article" date="2022" name="Int. J. Mol. Sci.">
        <title>Draft Genome of Tanacetum Coccineum: Genomic Comparison of Closely Related Tanacetum-Family Plants.</title>
        <authorList>
            <person name="Yamashiro T."/>
            <person name="Shiraishi A."/>
            <person name="Nakayama K."/>
            <person name="Satake H."/>
        </authorList>
    </citation>
    <scope>NUCLEOTIDE SEQUENCE</scope>
</reference>
<keyword evidence="2" id="KW-1185">Reference proteome</keyword>
<dbReference type="EMBL" id="BQNB010014029">
    <property type="protein sequence ID" value="GJT23139.1"/>
    <property type="molecule type" value="Genomic_DNA"/>
</dbReference>
<proteinExistence type="predicted"/>
<evidence type="ECO:0000313" key="2">
    <source>
        <dbReference type="Proteomes" id="UP001151760"/>
    </source>
</evidence>
<reference evidence="1" key="2">
    <citation type="submission" date="2022-01" db="EMBL/GenBank/DDBJ databases">
        <authorList>
            <person name="Yamashiro T."/>
            <person name="Shiraishi A."/>
            <person name="Satake H."/>
            <person name="Nakayama K."/>
        </authorList>
    </citation>
    <scope>NUCLEOTIDE SEQUENCE</scope>
</reference>
<sequence length="219" mass="23785">MVNFMPGAQDRLAEASPIIVQTDYVFLNKISEHATEPLSVILQLEPEKLVRPANVPIPRGTRISHLIAKELTVTPVSKSLKLSANVNFTAFTVASKRNEEMVNAEVDGSDPKMIDVTATVKSGHAFVQGISIALDDVAELVEVGSGRVPSGPNDVVVSLATHEKGDFGFLFCYWGGARVSYGLSMFPFTNIRSREPLDAYMIRVAALPCLSKPELTLSR</sequence>
<protein>
    <submittedName>
        <fullName evidence="1">Uncharacterized protein</fullName>
    </submittedName>
</protein>
<name>A0ABQ5CDY4_9ASTR</name>
<comment type="caution">
    <text evidence="1">The sequence shown here is derived from an EMBL/GenBank/DDBJ whole genome shotgun (WGS) entry which is preliminary data.</text>
</comment>
<organism evidence="1 2">
    <name type="scientific">Tanacetum coccineum</name>
    <dbReference type="NCBI Taxonomy" id="301880"/>
    <lineage>
        <taxon>Eukaryota</taxon>
        <taxon>Viridiplantae</taxon>
        <taxon>Streptophyta</taxon>
        <taxon>Embryophyta</taxon>
        <taxon>Tracheophyta</taxon>
        <taxon>Spermatophyta</taxon>
        <taxon>Magnoliopsida</taxon>
        <taxon>eudicotyledons</taxon>
        <taxon>Gunneridae</taxon>
        <taxon>Pentapetalae</taxon>
        <taxon>asterids</taxon>
        <taxon>campanulids</taxon>
        <taxon>Asterales</taxon>
        <taxon>Asteraceae</taxon>
        <taxon>Asteroideae</taxon>
        <taxon>Anthemideae</taxon>
        <taxon>Anthemidinae</taxon>
        <taxon>Tanacetum</taxon>
    </lineage>
</organism>
<evidence type="ECO:0000313" key="1">
    <source>
        <dbReference type="EMBL" id="GJT23139.1"/>
    </source>
</evidence>
<dbReference type="Proteomes" id="UP001151760">
    <property type="component" value="Unassembled WGS sequence"/>
</dbReference>
<accession>A0ABQ5CDY4</accession>
<gene>
    <name evidence="1" type="ORF">Tco_0893076</name>
</gene>